<name>A0A542ZT72_9ACTN</name>
<comment type="caution">
    <text evidence="2">The sequence shown here is derived from an EMBL/GenBank/DDBJ whole genome shotgun (WGS) entry which is preliminary data.</text>
</comment>
<evidence type="ECO:0000313" key="2">
    <source>
        <dbReference type="EMBL" id="TQL63469.1"/>
    </source>
</evidence>
<organism evidence="2 3">
    <name type="scientific">Propioniferax innocua</name>
    <dbReference type="NCBI Taxonomy" id="1753"/>
    <lineage>
        <taxon>Bacteria</taxon>
        <taxon>Bacillati</taxon>
        <taxon>Actinomycetota</taxon>
        <taxon>Actinomycetes</taxon>
        <taxon>Propionibacteriales</taxon>
        <taxon>Propionibacteriaceae</taxon>
        <taxon>Propioniferax</taxon>
    </lineage>
</organism>
<dbReference type="InterPro" id="IPR024524">
    <property type="entry name" value="DUF3800"/>
</dbReference>
<proteinExistence type="predicted"/>
<evidence type="ECO:0000256" key="1">
    <source>
        <dbReference type="SAM" id="MobiDB-lite"/>
    </source>
</evidence>
<dbReference type="EMBL" id="VFOR01000001">
    <property type="protein sequence ID" value="TQL63469.1"/>
    <property type="molecule type" value="Genomic_DNA"/>
</dbReference>
<keyword evidence="3" id="KW-1185">Reference proteome</keyword>
<sequence>MRSCVRSSRYRQGMATKQPRIFAYVDETGDRGLSSKASPVFGMAAVMVDDDGAAELRQVVRDIRELFSVPEGTVMSWKRHVKTHDHRRLAAARLGALTNLRVMYVYCRKADLKRDAFNGDQALFYNFIALKMYKSILWAGRNWAGEGAQLWTRFGHVRRHDHEATKGYILRQVIPDPKVPHHLEKGLRWVSADRYLESQAADLYGGFLKAAIWPDGQFNLTEPAYLLSVWHQIRNSDSCAVPLGIMSSPTNVTVTNEPWFPCPGCPRKETSGSSGASKGRST</sequence>
<accession>A0A542ZT72</accession>
<feature type="compositionally biased region" description="Polar residues" evidence="1">
    <location>
        <begin position="271"/>
        <end position="282"/>
    </location>
</feature>
<gene>
    <name evidence="2" type="ORF">FB460_1284</name>
</gene>
<dbReference type="AlphaFoldDB" id="A0A542ZT72"/>
<feature type="region of interest" description="Disordered" evidence="1">
    <location>
        <begin position="263"/>
        <end position="282"/>
    </location>
</feature>
<reference evidence="2 3" key="1">
    <citation type="submission" date="2019-06" db="EMBL/GenBank/DDBJ databases">
        <title>Sequencing the genomes of 1000 actinobacteria strains.</title>
        <authorList>
            <person name="Klenk H.-P."/>
        </authorList>
    </citation>
    <scope>NUCLEOTIDE SEQUENCE [LARGE SCALE GENOMIC DNA]</scope>
    <source>
        <strain evidence="2 3">DSM 8251</strain>
    </source>
</reference>
<evidence type="ECO:0000313" key="3">
    <source>
        <dbReference type="Proteomes" id="UP000316196"/>
    </source>
</evidence>
<dbReference type="Proteomes" id="UP000316196">
    <property type="component" value="Unassembled WGS sequence"/>
</dbReference>
<protein>
    <submittedName>
        <fullName evidence="2">Uncharacterized protein DUF3800</fullName>
    </submittedName>
</protein>
<dbReference type="Pfam" id="PF12686">
    <property type="entry name" value="DUF3800"/>
    <property type="match status" value="1"/>
</dbReference>